<dbReference type="InterPro" id="IPR023621">
    <property type="entry name" value="Ribosomal_eL31_dom_sf"/>
</dbReference>
<dbReference type="CDD" id="cd00463">
    <property type="entry name" value="Ribosomal_L31e"/>
    <property type="match status" value="1"/>
</dbReference>
<evidence type="ECO:0000256" key="1">
    <source>
        <dbReference type="ARBA" id="ARBA00010808"/>
    </source>
</evidence>
<sequence>MSSTGGDAIAGPADKTLHPPLCDENRRAARTVSFAAGGKGVCAVGTPGERRWWPLTQAAAQCEVVRKVAAGRPDVPTAGAKNLDTVSIEKCSPRGESRGSDDHDQPANDHFSDHRRVKKIFRQGVVERLGAVHDLPTAVRFSRTPQGTTHQVTSSFKMVGEKKQKKTRSALNDVVTRQYTIHLHRRVHDVAFKKKAPKGVKEVIKFAQQAMGTKDVRLDPKLNHEIWKLGVKDVPRRLRVQLERKRNDDEDAKEKLYTYATFVPGPSKGLITTIVDQE</sequence>
<proteinExistence type="inferred from homology"/>
<reference evidence="5" key="2">
    <citation type="journal article" date="2019" name="IMA Fungus">
        <title>Genome sequencing and comparison of five Tilletia species to identify candidate genes for the detection of regulated species infecting wheat.</title>
        <authorList>
            <person name="Nguyen H.D.T."/>
            <person name="Sultana T."/>
            <person name="Kesanakurti P."/>
            <person name="Hambleton S."/>
        </authorList>
    </citation>
    <scope>NUCLEOTIDE SEQUENCE</scope>
    <source>
        <strain evidence="5">DAOMC 238032</strain>
    </source>
</reference>
<evidence type="ECO:0000256" key="2">
    <source>
        <dbReference type="ARBA" id="ARBA00022980"/>
    </source>
</evidence>
<dbReference type="GO" id="GO:0003735">
    <property type="term" value="F:structural constituent of ribosome"/>
    <property type="evidence" value="ECO:0007669"/>
    <property type="project" value="InterPro"/>
</dbReference>
<feature type="region of interest" description="Disordered" evidence="4">
    <location>
        <begin position="1"/>
        <end position="22"/>
    </location>
</feature>
<organism evidence="5 6">
    <name type="scientific">Tilletia caries</name>
    <name type="common">wheat bunt fungus</name>
    <dbReference type="NCBI Taxonomy" id="13290"/>
    <lineage>
        <taxon>Eukaryota</taxon>
        <taxon>Fungi</taxon>
        <taxon>Dikarya</taxon>
        <taxon>Basidiomycota</taxon>
        <taxon>Ustilaginomycotina</taxon>
        <taxon>Exobasidiomycetes</taxon>
        <taxon>Tilletiales</taxon>
        <taxon>Tilletiaceae</taxon>
        <taxon>Tilletia</taxon>
    </lineage>
</organism>
<keyword evidence="2" id="KW-0689">Ribosomal protein</keyword>
<dbReference type="SUPFAM" id="SSF54575">
    <property type="entry name" value="Ribosomal protein L31e"/>
    <property type="match status" value="1"/>
</dbReference>
<dbReference type="GO" id="GO:0002181">
    <property type="term" value="P:cytoplasmic translation"/>
    <property type="evidence" value="ECO:0007669"/>
    <property type="project" value="TreeGrafter"/>
</dbReference>
<evidence type="ECO:0000313" key="5">
    <source>
        <dbReference type="EMBL" id="KAE8258849.1"/>
    </source>
</evidence>
<gene>
    <name evidence="5" type="ORF">A4X03_0g4266</name>
</gene>
<protein>
    <submittedName>
        <fullName evidence="5">Uncharacterized protein</fullName>
    </submittedName>
</protein>
<dbReference type="Proteomes" id="UP000077671">
    <property type="component" value="Unassembled WGS sequence"/>
</dbReference>
<comment type="similarity">
    <text evidence="1">Belongs to the eukaryotic ribosomal protein eL31 family.</text>
</comment>
<accession>A0A177VB95</accession>
<name>A0A177VB95_9BASI</name>
<dbReference type="Pfam" id="PF01198">
    <property type="entry name" value="Ribosomal_L31e"/>
    <property type="match status" value="1"/>
</dbReference>
<dbReference type="AlphaFoldDB" id="A0A177VB95"/>
<dbReference type="InterPro" id="IPR000054">
    <property type="entry name" value="Ribosomal_eL31"/>
</dbReference>
<dbReference type="EMBL" id="LWDD02000560">
    <property type="protein sequence ID" value="KAE8258849.1"/>
    <property type="molecule type" value="Genomic_DNA"/>
</dbReference>
<reference evidence="5" key="1">
    <citation type="submission" date="2016-04" db="EMBL/GenBank/DDBJ databases">
        <authorList>
            <person name="Nguyen H.D."/>
            <person name="Kesanakurti P."/>
            <person name="Cullis J."/>
            <person name="Levesque C.A."/>
            <person name="Hambleton S."/>
        </authorList>
    </citation>
    <scope>NUCLEOTIDE SEQUENCE</scope>
    <source>
        <strain evidence="5">DAOMC 238032</strain>
    </source>
</reference>
<dbReference type="GO" id="GO:0022625">
    <property type="term" value="C:cytosolic large ribosomal subunit"/>
    <property type="evidence" value="ECO:0007669"/>
    <property type="project" value="TreeGrafter"/>
</dbReference>
<evidence type="ECO:0000256" key="4">
    <source>
        <dbReference type="SAM" id="MobiDB-lite"/>
    </source>
</evidence>
<dbReference type="PANTHER" id="PTHR10956">
    <property type="entry name" value="60S RIBOSOMAL PROTEIN L31"/>
    <property type="match status" value="1"/>
</dbReference>
<evidence type="ECO:0000313" key="6">
    <source>
        <dbReference type="Proteomes" id="UP000077671"/>
    </source>
</evidence>
<dbReference type="PANTHER" id="PTHR10956:SF0">
    <property type="entry name" value="60S RIBOSOMAL PROTEIN L31"/>
    <property type="match status" value="1"/>
</dbReference>
<keyword evidence="3" id="KW-0687">Ribonucleoprotein</keyword>
<dbReference type="FunFam" id="3.10.440.10:FF:000001">
    <property type="entry name" value="60S ribosomal protein L31"/>
    <property type="match status" value="1"/>
</dbReference>
<dbReference type="Gene3D" id="3.10.440.10">
    <property type="match status" value="1"/>
</dbReference>
<dbReference type="SMART" id="SM01380">
    <property type="entry name" value="Ribosomal_L31e"/>
    <property type="match status" value="1"/>
</dbReference>
<feature type="compositionally biased region" description="Basic and acidic residues" evidence="4">
    <location>
        <begin position="91"/>
        <end position="114"/>
    </location>
</feature>
<comment type="caution">
    <text evidence="5">The sequence shown here is derived from an EMBL/GenBank/DDBJ whole genome shotgun (WGS) entry which is preliminary data.</text>
</comment>
<feature type="region of interest" description="Disordered" evidence="4">
    <location>
        <begin position="86"/>
        <end position="114"/>
    </location>
</feature>
<evidence type="ECO:0000256" key="3">
    <source>
        <dbReference type="ARBA" id="ARBA00023274"/>
    </source>
</evidence>